<evidence type="ECO:0000256" key="1">
    <source>
        <dbReference type="SAM" id="MobiDB-lite"/>
    </source>
</evidence>
<accession>A0A1Y2E659</accession>
<dbReference type="Pfam" id="PF13878">
    <property type="entry name" value="zf-C2H2_3"/>
    <property type="match status" value="1"/>
</dbReference>
<dbReference type="RefSeq" id="XP_040717655.1">
    <property type="nucleotide sequence ID" value="XM_040859725.1"/>
</dbReference>
<name>A0A1Y2E659_9PEZI</name>
<dbReference type="InParanoid" id="A0A1Y2E659"/>
<dbReference type="OrthoDB" id="5231968at2759"/>
<dbReference type="EMBL" id="MCFJ01000004">
    <property type="protein sequence ID" value="ORY67031.1"/>
    <property type="molecule type" value="Genomic_DNA"/>
</dbReference>
<feature type="compositionally biased region" description="Low complexity" evidence="1">
    <location>
        <begin position="47"/>
        <end position="57"/>
    </location>
</feature>
<keyword evidence="4" id="KW-1185">Reference proteome</keyword>
<feature type="region of interest" description="Disordered" evidence="1">
    <location>
        <begin position="106"/>
        <end position="127"/>
    </location>
</feature>
<protein>
    <recommendedName>
        <fullName evidence="2">N-acetyltransferase ESCO zinc-finger domain-containing protein</fullName>
    </recommendedName>
</protein>
<feature type="compositionally biased region" description="Low complexity" evidence="1">
    <location>
        <begin position="106"/>
        <end position="116"/>
    </location>
</feature>
<comment type="caution">
    <text evidence="3">The sequence shown here is derived from an EMBL/GenBank/DDBJ whole genome shotgun (WGS) entry which is preliminary data.</text>
</comment>
<dbReference type="InterPro" id="IPR028005">
    <property type="entry name" value="AcTrfase_ESCO_Znf_dom"/>
</dbReference>
<organism evidence="3 4">
    <name type="scientific">Pseudomassariella vexata</name>
    <dbReference type="NCBI Taxonomy" id="1141098"/>
    <lineage>
        <taxon>Eukaryota</taxon>
        <taxon>Fungi</taxon>
        <taxon>Dikarya</taxon>
        <taxon>Ascomycota</taxon>
        <taxon>Pezizomycotina</taxon>
        <taxon>Sordariomycetes</taxon>
        <taxon>Xylariomycetidae</taxon>
        <taxon>Amphisphaeriales</taxon>
        <taxon>Pseudomassariaceae</taxon>
        <taxon>Pseudomassariella</taxon>
    </lineage>
</organism>
<gene>
    <name evidence="3" type="ORF">BCR38DRAFT_425630</name>
</gene>
<evidence type="ECO:0000313" key="3">
    <source>
        <dbReference type="EMBL" id="ORY67031.1"/>
    </source>
</evidence>
<dbReference type="AlphaFoldDB" id="A0A1Y2E659"/>
<proteinExistence type="predicted"/>
<dbReference type="GeneID" id="63775937"/>
<feature type="region of interest" description="Disordered" evidence="1">
    <location>
        <begin position="1"/>
        <end position="60"/>
    </location>
</feature>
<feature type="compositionally biased region" description="Polar residues" evidence="1">
    <location>
        <begin position="18"/>
        <end position="28"/>
    </location>
</feature>
<dbReference type="Proteomes" id="UP000193689">
    <property type="component" value="Unassembled WGS sequence"/>
</dbReference>
<sequence length="255" mass="28567">MDLTVSRTRAAQRRPLRTYSNRSAQSDCTEPVTKKRQAEGQDGQRVTSTTIASTMTTQPETKANLLQRTMQPCMKQQPRKESILSYFKIASPTSGSVSCSQLSNATVSSSTAPSSPLMVEARQRKRRRLTTRPLRDSKIPGLLADDAAEKQTQFTSSTLDKAEAALKESSIARLNRQERDEKRFNAEMRGMNRRQISKLPTVQTTLSLSVHEKGFVECKDCNVLYNPFHDKDAKYHTRRHAAMLKAKSAAGNTSR</sequence>
<feature type="domain" description="N-acetyltransferase ESCO zinc-finger" evidence="2">
    <location>
        <begin position="203"/>
        <end position="241"/>
    </location>
</feature>
<evidence type="ECO:0000313" key="4">
    <source>
        <dbReference type="Proteomes" id="UP000193689"/>
    </source>
</evidence>
<evidence type="ECO:0000259" key="2">
    <source>
        <dbReference type="Pfam" id="PF13878"/>
    </source>
</evidence>
<reference evidence="3 4" key="1">
    <citation type="submission" date="2016-07" db="EMBL/GenBank/DDBJ databases">
        <title>Pervasive Adenine N6-methylation of Active Genes in Fungi.</title>
        <authorList>
            <consortium name="DOE Joint Genome Institute"/>
            <person name="Mondo S.J."/>
            <person name="Dannebaum R.O."/>
            <person name="Kuo R.C."/>
            <person name="Labutti K."/>
            <person name="Haridas S."/>
            <person name="Kuo A."/>
            <person name="Salamov A."/>
            <person name="Ahrendt S.R."/>
            <person name="Lipzen A."/>
            <person name="Sullivan W."/>
            <person name="Andreopoulos W.B."/>
            <person name="Clum A."/>
            <person name="Lindquist E."/>
            <person name="Daum C."/>
            <person name="Ramamoorthy G.K."/>
            <person name="Gryganskyi A."/>
            <person name="Culley D."/>
            <person name="Magnuson J.K."/>
            <person name="James T.Y."/>
            <person name="O'Malley M.A."/>
            <person name="Stajich J.E."/>
            <person name="Spatafora J.W."/>
            <person name="Visel A."/>
            <person name="Grigoriev I.V."/>
        </authorList>
    </citation>
    <scope>NUCLEOTIDE SEQUENCE [LARGE SCALE GENOMIC DNA]</scope>
    <source>
        <strain evidence="3 4">CBS 129021</strain>
    </source>
</reference>